<accession>A0ABS4UWP4</accession>
<comment type="caution">
    <text evidence="4">The sequence shown here is derived from an EMBL/GenBank/DDBJ whole genome shotgun (WGS) entry which is preliminary data.</text>
</comment>
<protein>
    <submittedName>
        <fullName evidence="4">Multiple sugar transport system substrate-binding protein</fullName>
    </submittedName>
</protein>
<gene>
    <name evidence="4" type="ORF">JOF29_007054</name>
</gene>
<keyword evidence="5" id="KW-1185">Reference proteome</keyword>
<evidence type="ECO:0000256" key="1">
    <source>
        <dbReference type="ARBA" id="ARBA00008520"/>
    </source>
</evidence>
<evidence type="ECO:0000256" key="3">
    <source>
        <dbReference type="ARBA" id="ARBA00022729"/>
    </source>
</evidence>
<dbReference type="PANTHER" id="PTHR30061">
    <property type="entry name" value="MALTOSE-BINDING PERIPLASMIC PROTEIN"/>
    <property type="match status" value="1"/>
</dbReference>
<evidence type="ECO:0000256" key="2">
    <source>
        <dbReference type="ARBA" id="ARBA00022448"/>
    </source>
</evidence>
<keyword evidence="2" id="KW-0813">Transport</keyword>
<organism evidence="4 5">
    <name type="scientific">Kribbella aluminosa</name>
    <dbReference type="NCBI Taxonomy" id="416017"/>
    <lineage>
        <taxon>Bacteria</taxon>
        <taxon>Bacillati</taxon>
        <taxon>Actinomycetota</taxon>
        <taxon>Actinomycetes</taxon>
        <taxon>Propionibacteriales</taxon>
        <taxon>Kribbellaceae</taxon>
        <taxon>Kribbella</taxon>
    </lineage>
</organism>
<reference evidence="4 5" key="1">
    <citation type="submission" date="2021-03" db="EMBL/GenBank/DDBJ databases">
        <title>Sequencing the genomes of 1000 actinobacteria strains.</title>
        <authorList>
            <person name="Klenk H.-P."/>
        </authorList>
    </citation>
    <scope>NUCLEOTIDE SEQUENCE [LARGE SCALE GENOMIC DNA]</scope>
    <source>
        <strain evidence="4 5">DSM 18824</strain>
    </source>
</reference>
<dbReference type="Gene3D" id="3.40.190.10">
    <property type="entry name" value="Periplasmic binding protein-like II"/>
    <property type="match status" value="1"/>
</dbReference>
<dbReference type="RefSeq" id="WP_209698545.1">
    <property type="nucleotide sequence ID" value="NZ_BAAAVU010000005.1"/>
</dbReference>
<dbReference type="InterPro" id="IPR006059">
    <property type="entry name" value="SBP"/>
</dbReference>
<dbReference type="Pfam" id="PF01547">
    <property type="entry name" value="SBP_bac_1"/>
    <property type="match status" value="1"/>
</dbReference>
<dbReference type="SUPFAM" id="SSF53850">
    <property type="entry name" value="Periplasmic binding protein-like II"/>
    <property type="match status" value="1"/>
</dbReference>
<sequence length="463" mass="48952">MSVALVAFSAGCGASDGGASGDHVTITLSGPNQWNNSSDSFGKAWDKLIAGFEAAEPNITVKTTVLPANSWTDTLSTQLSAGTAPNLVFQQAPHKPDQVVALDKYLQEPNPYIPENKHWIDNFNSAHFGTGNERSLDANGHYTYVPFNLTSLGIYRNDTLLKKAGVTSDISTFDDLMNACTKIKAAGFTPMAMDSGANAADWTFWSLGSMLLRKYAGKVNVFDSAGNPGTARQVTQKGLAKAVLTGELSATSTPEVKDMLKLTKQLYDTCATPNWSGVAAGSAGDEFSGGKAGFIFSTSFYSSWLDGVGFKYSTMPFPTVTTSDSEYADGSVAQFGASDGGTSYMVSATTKGSELAASIKFLQYVTSAKGGQAWLDATGAIPSTLDAKTPATAAGLLRGKWSETPPIKFFTKAPKAKSGQNVYEGYLIGSKSLDAQAEQMETDSMAGWKEVATASGWTDDWAK</sequence>
<proteinExistence type="inferred from homology"/>
<evidence type="ECO:0000313" key="5">
    <source>
        <dbReference type="Proteomes" id="UP000755585"/>
    </source>
</evidence>
<keyword evidence="3" id="KW-0732">Signal</keyword>
<dbReference type="EMBL" id="JAGINT010000002">
    <property type="protein sequence ID" value="MBP2355944.1"/>
    <property type="molecule type" value="Genomic_DNA"/>
</dbReference>
<dbReference type="Proteomes" id="UP000755585">
    <property type="component" value="Unassembled WGS sequence"/>
</dbReference>
<comment type="similarity">
    <text evidence="1">Belongs to the bacterial solute-binding protein 1 family.</text>
</comment>
<dbReference type="PANTHER" id="PTHR30061:SF50">
    <property type="entry name" value="MALTOSE_MALTODEXTRIN-BINDING PERIPLASMIC PROTEIN"/>
    <property type="match status" value="1"/>
</dbReference>
<keyword evidence="4" id="KW-0762">Sugar transport</keyword>
<evidence type="ECO:0000313" key="4">
    <source>
        <dbReference type="EMBL" id="MBP2355944.1"/>
    </source>
</evidence>
<name>A0ABS4UWP4_9ACTN</name>